<evidence type="ECO:0000256" key="1">
    <source>
        <dbReference type="SAM" id="MobiDB-lite"/>
    </source>
</evidence>
<organism evidence="4">
    <name type="scientific">Cryptosporidium canis</name>
    <dbReference type="NCBI Taxonomy" id="195482"/>
    <lineage>
        <taxon>Eukaryota</taxon>
        <taxon>Sar</taxon>
        <taxon>Alveolata</taxon>
        <taxon>Apicomplexa</taxon>
        <taxon>Conoidasida</taxon>
        <taxon>Coccidia</taxon>
        <taxon>Eucoccidiorida</taxon>
        <taxon>Eimeriorina</taxon>
        <taxon>Cryptosporidiidae</taxon>
        <taxon>Cryptosporidium</taxon>
    </lineage>
</organism>
<feature type="chain" id="PRO_5039308759" evidence="3">
    <location>
        <begin position="19"/>
        <end position="486"/>
    </location>
</feature>
<proteinExistence type="predicted"/>
<feature type="region of interest" description="Disordered" evidence="1">
    <location>
        <begin position="368"/>
        <end position="421"/>
    </location>
</feature>
<keyword evidence="3" id="KW-0732">Signal</keyword>
<protein>
    <submittedName>
        <fullName evidence="4">Uncharacterized protein</fullName>
    </submittedName>
</protein>
<dbReference type="Proteomes" id="UP001067231">
    <property type="component" value="Unassembled WGS sequence"/>
</dbReference>
<evidence type="ECO:0000256" key="3">
    <source>
        <dbReference type="SAM" id="SignalP"/>
    </source>
</evidence>
<reference evidence="4" key="1">
    <citation type="submission" date="2022-10" db="EMBL/GenBank/DDBJ databases">
        <title>Adaptive evolution leads to modifications in subtelomeric GC content in a zoonotic Cryptosporidium species.</title>
        <authorList>
            <person name="Li J."/>
            <person name="Feng Y."/>
            <person name="Xiao L."/>
        </authorList>
    </citation>
    <scope>NUCLEOTIDE SEQUENCE</scope>
    <source>
        <strain evidence="4">33844</strain>
    </source>
</reference>
<keyword evidence="2" id="KW-0812">Transmembrane</keyword>
<dbReference type="OrthoDB" id="392870at2759"/>
<evidence type="ECO:0000256" key="2">
    <source>
        <dbReference type="SAM" id="Phobius"/>
    </source>
</evidence>
<accession>A0A9D5HW30</accession>
<dbReference type="EMBL" id="JAPCXC010000101">
    <property type="protein sequence ID" value="KAJ1605405.1"/>
    <property type="molecule type" value="Genomic_DNA"/>
</dbReference>
<feature type="compositionally biased region" description="Basic and acidic residues" evidence="1">
    <location>
        <begin position="368"/>
        <end position="407"/>
    </location>
</feature>
<sequence length="486" mass="54411">MNILNLLALSFAFIHVNGIRNIPGANIKELRSNELLHVGRVDVGKIDIIEANSLYESEEVLNKLIIVTKRQQELKEIEINIKAAIGSNLHKLNAISELLQMLIEKTSTEINGVVTELKNTVQESEKTKNMFLVQQNYKVVPTKKLPLAEYSESELDTFSKYSAGGEYHGLDCPLTCAPSSCDNNPKESTHCFKAETLKDGTFTSNCVPFTNLKTLTCPKGFIRCALSQPSRGNLYEILKYTETDKESNTKTSSNDKKRSIAISGRNMHQCLRLLVVSKKTSCNIENIFAAVDESRQLIIPNGNSVFPVIKGDVALFEDVQVKRAGRFQLCLLQFYQDPNISGGEGARIMGSDTIGELNVLDENIETHEGIESSNDKEQESHEEDKVYKDADTPIEDEKNFTNNKESEGTDLVENSESNNTSDKRNHWGVFWYVLPIILILFSSGAGFAYYYYLNNKEFVHSKITSLPYLSALFNVSNSITNGSKEK</sequence>
<evidence type="ECO:0000313" key="4">
    <source>
        <dbReference type="EMBL" id="KAJ1605405.1"/>
    </source>
</evidence>
<feature type="transmembrane region" description="Helical" evidence="2">
    <location>
        <begin position="429"/>
        <end position="452"/>
    </location>
</feature>
<feature type="signal peptide" evidence="3">
    <location>
        <begin position="1"/>
        <end position="18"/>
    </location>
</feature>
<keyword evidence="2" id="KW-1133">Transmembrane helix</keyword>
<keyword evidence="2" id="KW-0472">Membrane</keyword>
<gene>
    <name evidence="4" type="ORF">OJ253_3199</name>
</gene>
<dbReference type="AlphaFoldDB" id="A0A9D5HW30"/>
<name>A0A9D5HW30_9CRYT</name>
<comment type="caution">
    <text evidence="4">The sequence shown here is derived from an EMBL/GenBank/DDBJ whole genome shotgun (WGS) entry which is preliminary data.</text>
</comment>